<dbReference type="AlphaFoldDB" id="A0A1I3ASD8"/>
<dbReference type="STRING" id="69895.SAMN05192551_101354"/>
<dbReference type="InterPro" id="IPR032466">
    <property type="entry name" value="Metal_Hydrolase"/>
</dbReference>
<keyword evidence="1" id="KW-0378">Hydrolase</keyword>
<sequence>MRYDVILKNAGILNEAGFFTPEKHVLIAEGKIKIIADKWNFHWEAKEILDASNMIITPGFVNLHTHSPMNILKGLAEDVAIDDWFNKEIWPYESKIQKEHIYAGTMAACCEMIHYGVTAFADHYMFGETVIEAVRETGVRCDFATTIFGSAPSFREDLESALKLINHYYRNENTLSFRLGPHAPYTCPPETLKIMVNEASRMKVGLHIHLSETEQQLKDSLSIYGKTPFQIFADAGGFDLPTIIAHGLWVTKDDINLLGDNSYIAISPKTYMKLAMGIGGIWQFSDKLPLTSGTDGAASSNTLNPLEQIRYFGLIGKYITGDAEKFKVKDLWSILMRGHQALPFNSGKIASGSAADLICWDLSGIITQPVHDPLAAIIYSADHSNIRNVMVSGKWLKYEGSLKLDEKKVQKNLKYQAENLTAIGKGKTQLMF</sequence>
<dbReference type="EMBL" id="FOQA01000001">
    <property type="protein sequence ID" value="SFH52271.1"/>
    <property type="molecule type" value="Genomic_DNA"/>
</dbReference>
<dbReference type="InterPro" id="IPR006680">
    <property type="entry name" value="Amidohydro-rel"/>
</dbReference>
<dbReference type="PANTHER" id="PTHR43794:SF11">
    <property type="entry name" value="AMIDOHYDROLASE-RELATED DOMAIN-CONTAINING PROTEIN"/>
    <property type="match status" value="1"/>
</dbReference>
<feature type="domain" description="Amidohydrolase-related" evidence="2">
    <location>
        <begin position="55"/>
        <end position="396"/>
    </location>
</feature>
<protein>
    <submittedName>
        <fullName evidence="3">5-methylthioadenosine/S-adenosylhomocysteine deaminase</fullName>
    </submittedName>
</protein>
<organism evidence="3 4">
    <name type="scientific">Tindallia magadiensis</name>
    <dbReference type="NCBI Taxonomy" id="69895"/>
    <lineage>
        <taxon>Bacteria</taxon>
        <taxon>Bacillati</taxon>
        <taxon>Bacillota</taxon>
        <taxon>Clostridia</taxon>
        <taxon>Peptostreptococcales</taxon>
        <taxon>Tindalliaceae</taxon>
        <taxon>Tindallia</taxon>
    </lineage>
</organism>
<keyword evidence="4" id="KW-1185">Reference proteome</keyword>
<reference evidence="4" key="1">
    <citation type="submission" date="2016-10" db="EMBL/GenBank/DDBJ databases">
        <authorList>
            <person name="Varghese N."/>
            <person name="Submissions S."/>
        </authorList>
    </citation>
    <scope>NUCLEOTIDE SEQUENCE [LARGE SCALE GENOMIC DNA]</scope>
    <source>
        <strain evidence="4">Z-7934</strain>
    </source>
</reference>
<dbReference type="GO" id="GO:0016810">
    <property type="term" value="F:hydrolase activity, acting on carbon-nitrogen (but not peptide) bonds"/>
    <property type="evidence" value="ECO:0007669"/>
    <property type="project" value="InterPro"/>
</dbReference>
<dbReference type="Gene3D" id="2.30.40.10">
    <property type="entry name" value="Urease, subunit C, domain 1"/>
    <property type="match status" value="1"/>
</dbReference>
<dbReference type="SUPFAM" id="SSF51556">
    <property type="entry name" value="Metallo-dependent hydrolases"/>
    <property type="match status" value="1"/>
</dbReference>
<dbReference type="RefSeq" id="WP_093368977.1">
    <property type="nucleotide sequence ID" value="NZ_FOQA01000001.1"/>
</dbReference>
<accession>A0A1I3ASD8</accession>
<dbReference type="InterPro" id="IPR050287">
    <property type="entry name" value="MTA/SAH_deaminase"/>
</dbReference>
<dbReference type="SUPFAM" id="SSF51338">
    <property type="entry name" value="Composite domain of metallo-dependent hydrolases"/>
    <property type="match status" value="1"/>
</dbReference>
<evidence type="ECO:0000256" key="1">
    <source>
        <dbReference type="ARBA" id="ARBA00022801"/>
    </source>
</evidence>
<proteinExistence type="predicted"/>
<gene>
    <name evidence="3" type="ORF">SAMN05192551_101354</name>
</gene>
<dbReference type="OrthoDB" id="9807210at2"/>
<dbReference type="PANTHER" id="PTHR43794">
    <property type="entry name" value="AMINOHYDROLASE SSNA-RELATED"/>
    <property type="match status" value="1"/>
</dbReference>
<dbReference type="InterPro" id="IPR011059">
    <property type="entry name" value="Metal-dep_hydrolase_composite"/>
</dbReference>
<evidence type="ECO:0000313" key="4">
    <source>
        <dbReference type="Proteomes" id="UP000199287"/>
    </source>
</evidence>
<dbReference type="Proteomes" id="UP000199287">
    <property type="component" value="Unassembled WGS sequence"/>
</dbReference>
<evidence type="ECO:0000313" key="3">
    <source>
        <dbReference type="EMBL" id="SFH52271.1"/>
    </source>
</evidence>
<name>A0A1I3ASD8_9FIRM</name>
<dbReference type="Gene3D" id="3.20.20.140">
    <property type="entry name" value="Metal-dependent hydrolases"/>
    <property type="match status" value="1"/>
</dbReference>
<dbReference type="Pfam" id="PF01979">
    <property type="entry name" value="Amidohydro_1"/>
    <property type="match status" value="1"/>
</dbReference>
<evidence type="ECO:0000259" key="2">
    <source>
        <dbReference type="Pfam" id="PF01979"/>
    </source>
</evidence>